<evidence type="ECO:0000313" key="1">
    <source>
        <dbReference type="EMBL" id="RMX49641.1"/>
    </source>
</evidence>
<evidence type="ECO:0000313" key="2">
    <source>
        <dbReference type="Proteomes" id="UP000275408"/>
    </source>
</evidence>
<name>A0A3M6U7Q5_POCDA</name>
<organism evidence="1 2">
    <name type="scientific">Pocillopora damicornis</name>
    <name type="common">Cauliflower coral</name>
    <name type="synonym">Millepora damicornis</name>
    <dbReference type="NCBI Taxonomy" id="46731"/>
    <lineage>
        <taxon>Eukaryota</taxon>
        <taxon>Metazoa</taxon>
        <taxon>Cnidaria</taxon>
        <taxon>Anthozoa</taxon>
        <taxon>Hexacorallia</taxon>
        <taxon>Scleractinia</taxon>
        <taxon>Astrocoeniina</taxon>
        <taxon>Pocilloporidae</taxon>
        <taxon>Pocillopora</taxon>
    </lineage>
</organism>
<keyword evidence="2" id="KW-1185">Reference proteome</keyword>
<dbReference type="OrthoDB" id="430326at2759"/>
<sequence length="158" mass="17555">METSLFDHKSVKARQFFLACIWSAKEMRADIEVFICILLTFSFANGLENINPACQNMWNNAGNNLVVPSELKVDAVNNANPLFEVRLAGAGKVRSPEFQRFKDLMGDYRGVRPAPTQQHIDAFITAVTQPGGPMQAAFDYLRPKGLLPPGVVCVDHFL</sequence>
<proteinExistence type="predicted"/>
<dbReference type="Proteomes" id="UP000275408">
    <property type="component" value="Unassembled WGS sequence"/>
</dbReference>
<comment type="caution">
    <text evidence="1">The sequence shown here is derived from an EMBL/GenBank/DDBJ whole genome shotgun (WGS) entry which is preliminary data.</text>
</comment>
<accession>A0A3M6U7Q5</accession>
<protein>
    <submittedName>
        <fullName evidence="1">Uncharacterized protein</fullName>
    </submittedName>
</protein>
<dbReference type="EMBL" id="RCHS01002083">
    <property type="protein sequence ID" value="RMX49641.1"/>
    <property type="molecule type" value="Genomic_DNA"/>
</dbReference>
<gene>
    <name evidence="1" type="ORF">pdam_00003005</name>
</gene>
<dbReference type="AlphaFoldDB" id="A0A3M6U7Q5"/>
<reference evidence="1 2" key="1">
    <citation type="journal article" date="2018" name="Sci. Rep.">
        <title>Comparative analysis of the Pocillopora damicornis genome highlights role of immune system in coral evolution.</title>
        <authorList>
            <person name="Cunning R."/>
            <person name="Bay R.A."/>
            <person name="Gillette P."/>
            <person name="Baker A.C."/>
            <person name="Traylor-Knowles N."/>
        </authorList>
    </citation>
    <scope>NUCLEOTIDE SEQUENCE [LARGE SCALE GENOMIC DNA]</scope>
    <source>
        <strain evidence="1">RSMAS</strain>
        <tissue evidence="1">Whole animal</tissue>
    </source>
</reference>